<protein>
    <submittedName>
        <fullName evidence="1">Uncharacterized protein</fullName>
    </submittedName>
</protein>
<proteinExistence type="predicted"/>
<gene>
    <name evidence="1" type="ORF">S01H1_39647</name>
</gene>
<reference evidence="1" key="1">
    <citation type="journal article" date="2014" name="Front. Microbiol.">
        <title>High frequency of phylogenetically diverse reductive dehalogenase-homologous genes in deep subseafloor sedimentary metagenomes.</title>
        <authorList>
            <person name="Kawai M."/>
            <person name="Futagami T."/>
            <person name="Toyoda A."/>
            <person name="Takaki Y."/>
            <person name="Nishi S."/>
            <person name="Hori S."/>
            <person name="Arai W."/>
            <person name="Tsubouchi T."/>
            <person name="Morono Y."/>
            <person name="Uchiyama I."/>
            <person name="Ito T."/>
            <person name="Fujiyama A."/>
            <person name="Inagaki F."/>
            <person name="Takami H."/>
        </authorList>
    </citation>
    <scope>NUCLEOTIDE SEQUENCE</scope>
    <source>
        <strain evidence="1">Expedition CK06-06</strain>
    </source>
</reference>
<comment type="caution">
    <text evidence="1">The sequence shown here is derived from an EMBL/GenBank/DDBJ whole genome shotgun (WGS) entry which is preliminary data.</text>
</comment>
<organism evidence="1">
    <name type="scientific">marine sediment metagenome</name>
    <dbReference type="NCBI Taxonomy" id="412755"/>
    <lineage>
        <taxon>unclassified sequences</taxon>
        <taxon>metagenomes</taxon>
        <taxon>ecological metagenomes</taxon>
    </lineage>
</organism>
<evidence type="ECO:0000313" key="1">
    <source>
        <dbReference type="EMBL" id="GAG00367.1"/>
    </source>
</evidence>
<accession>X0UM48</accession>
<feature type="non-terminal residue" evidence="1">
    <location>
        <position position="1"/>
    </location>
</feature>
<dbReference type="AlphaFoldDB" id="X0UM48"/>
<dbReference type="EMBL" id="BARS01025045">
    <property type="protein sequence ID" value="GAG00367.1"/>
    <property type="molecule type" value="Genomic_DNA"/>
</dbReference>
<sequence>GVGSTFTLEIPIRSPLIADDDANRTSGTNKKGE</sequence>
<name>X0UM48_9ZZZZ</name>